<dbReference type="PANTHER" id="PTHR33116">
    <property type="entry name" value="REVERSE TRANSCRIPTASE ZINC-BINDING DOMAIN-CONTAINING PROTEIN-RELATED-RELATED"/>
    <property type="match status" value="1"/>
</dbReference>
<dbReference type="Pfam" id="PF13966">
    <property type="entry name" value="zf-RVT"/>
    <property type="match status" value="1"/>
</dbReference>
<dbReference type="PANTHER" id="PTHR33116:SF84">
    <property type="entry name" value="RNA-DIRECTED DNA POLYMERASE"/>
    <property type="match status" value="1"/>
</dbReference>
<dbReference type="RefSeq" id="XP_071923267.1">
    <property type="nucleotide sequence ID" value="XM_072067166.1"/>
</dbReference>
<proteinExistence type="predicted"/>
<dbReference type="InterPro" id="IPR026960">
    <property type="entry name" value="RVT-Znf"/>
</dbReference>
<organism evidence="2 3">
    <name type="scientific">Coffea arabica</name>
    <name type="common">Arabian coffee</name>
    <dbReference type="NCBI Taxonomy" id="13443"/>
    <lineage>
        <taxon>Eukaryota</taxon>
        <taxon>Viridiplantae</taxon>
        <taxon>Streptophyta</taxon>
        <taxon>Embryophyta</taxon>
        <taxon>Tracheophyta</taxon>
        <taxon>Spermatophyta</taxon>
        <taxon>Magnoliopsida</taxon>
        <taxon>eudicotyledons</taxon>
        <taxon>Gunneridae</taxon>
        <taxon>Pentapetalae</taxon>
        <taxon>asterids</taxon>
        <taxon>lamiids</taxon>
        <taxon>Gentianales</taxon>
        <taxon>Rubiaceae</taxon>
        <taxon>Ixoroideae</taxon>
        <taxon>Gardenieae complex</taxon>
        <taxon>Bertiereae - Coffeeae clade</taxon>
        <taxon>Coffeeae</taxon>
        <taxon>Coffea</taxon>
    </lineage>
</organism>
<evidence type="ECO:0000313" key="3">
    <source>
        <dbReference type="RefSeq" id="XP_071923267.1"/>
    </source>
</evidence>
<evidence type="ECO:0000313" key="2">
    <source>
        <dbReference type="Proteomes" id="UP001652660"/>
    </source>
</evidence>
<accession>A0ABM4VUR6</accession>
<keyword evidence="2" id="KW-1185">Reference proteome</keyword>
<dbReference type="Proteomes" id="UP001652660">
    <property type="component" value="Chromosome 10e"/>
</dbReference>
<evidence type="ECO:0000259" key="1">
    <source>
        <dbReference type="Pfam" id="PF13966"/>
    </source>
</evidence>
<dbReference type="GeneID" id="140015245"/>
<protein>
    <recommendedName>
        <fullName evidence="1">Reverse transcriptase zinc-binding domain-containing protein</fullName>
    </recommendedName>
</protein>
<sequence>MHKKDKPSFKYKGQLAVLGKYQRISGQLVNVSKSCFLVDKKVSLVRRWVIARTTEFSFKELLVTYLGCPLYAGRRVRSFFNGLLDKVSQYLNSWRGRWLSMSARALLIKHMLSSIPTHILAVLVPPQGVIAELERICGHSLWAQFMRSRYVGELHPNQDNWSGLGPLAWRFPDLASNARVQNFLREGQWDHLTLATFPSEVAEAAADSFFCFGKVPDSLVWTLEPSGDFSTKSAYQVVRSSGVQSWAFASIWHSLIPPKLSFLMWRLLHEQLPVDDVLEKFQVMAPLSATAVCRLSWKRCNMCLLLGHWQMRFEGFLGSR</sequence>
<name>A0ABM4VUR6_COFAR</name>
<gene>
    <name evidence="3" type="primary">LOC140015245</name>
</gene>
<reference evidence="3" key="1">
    <citation type="submission" date="2025-08" db="UniProtKB">
        <authorList>
            <consortium name="RefSeq"/>
        </authorList>
    </citation>
    <scope>IDENTIFICATION</scope>
    <source>
        <tissue evidence="3">Leaves</tissue>
    </source>
</reference>
<feature type="domain" description="Reverse transcriptase zinc-binding" evidence="1">
    <location>
        <begin position="229"/>
        <end position="300"/>
    </location>
</feature>